<evidence type="ECO:0000313" key="4">
    <source>
        <dbReference type="Proteomes" id="UP000251402"/>
    </source>
</evidence>
<dbReference type="AlphaFoldDB" id="A0A5C1I2S8"/>
<evidence type="ECO:0000256" key="2">
    <source>
        <dbReference type="ARBA" id="ARBA00023235"/>
    </source>
</evidence>
<dbReference type="RefSeq" id="WP_112575270.1">
    <property type="nucleotide sequence ID" value="NZ_CP043450.1"/>
</dbReference>
<dbReference type="NCBIfam" id="TIGR00035">
    <property type="entry name" value="asp_race"/>
    <property type="match status" value="1"/>
</dbReference>
<dbReference type="OrthoDB" id="9803739at2"/>
<dbReference type="PANTHER" id="PTHR21198">
    <property type="entry name" value="GLUTAMATE RACEMASE"/>
    <property type="match status" value="1"/>
</dbReference>
<dbReference type="InterPro" id="IPR033134">
    <property type="entry name" value="Asp/Glu_racemase_AS_2"/>
</dbReference>
<dbReference type="EMBL" id="CP043450">
    <property type="protein sequence ID" value="QEM12502.1"/>
    <property type="molecule type" value="Genomic_DNA"/>
</dbReference>
<dbReference type="KEGG" id="mrub:DEO27_021610"/>
<dbReference type="PANTHER" id="PTHR21198:SF7">
    <property type="entry name" value="ASPARTATE-GLUTAMATE RACEMASE FAMILY"/>
    <property type="match status" value="1"/>
</dbReference>
<dbReference type="InterPro" id="IPR015942">
    <property type="entry name" value="Asp/Glu/hydantoin_racemase"/>
</dbReference>
<dbReference type="GO" id="GO:0047661">
    <property type="term" value="F:amino-acid racemase activity"/>
    <property type="evidence" value="ECO:0007669"/>
    <property type="project" value="InterPro"/>
</dbReference>
<keyword evidence="2" id="KW-0413">Isomerase</keyword>
<dbReference type="Gene3D" id="3.40.50.1860">
    <property type="match status" value="2"/>
</dbReference>
<dbReference type="InterPro" id="IPR004380">
    <property type="entry name" value="Asp_race"/>
</dbReference>
<proteinExistence type="inferred from homology"/>
<comment type="similarity">
    <text evidence="1">Belongs to the aspartate/glutamate racemases family.</text>
</comment>
<dbReference type="Proteomes" id="UP000251402">
    <property type="component" value="Chromosome"/>
</dbReference>
<evidence type="ECO:0000313" key="3">
    <source>
        <dbReference type="EMBL" id="QEM12502.1"/>
    </source>
</evidence>
<dbReference type="PROSITE" id="PS00924">
    <property type="entry name" value="ASP_GLU_RACEMASE_2"/>
    <property type="match status" value="1"/>
</dbReference>
<dbReference type="InterPro" id="IPR001920">
    <property type="entry name" value="Asp/Glu_race"/>
</dbReference>
<accession>A0A5C1I2S8</accession>
<dbReference type="SUPFAM" id="SSF53681">
    <property type="entry name" value="Aspartate/glutamate racemase"/>
    <property type="match status" value="2"/>
</dbReference>
<reference evidence="3" key="1">
    <citation type="submission" date="2019-08" db="EMBL/GenBank/DDBJ databases">
        <title>Comparative genome analysis confer to the adaptation heavy metal polluted environment.</title>
        <authorList>
            <person name="Li Y."/>
        </authorList>
    </citation>
    <scope>NUCLEOTIDE SEQUENCE [LARGE SCALE GENOMIC DNA]</scope>
    <source>
        <strain evidence="3">P1</strain>
    </source>
</reference>
<gene>
    <name evidence="3" type="ORF">DEO27_021610</name>
</gene>
<evidence type="ECO:0000256" key="1">
    <source>
        <dbReference type="ARBA" id="ARBA00007847"/>
    </source>
</evidence>
<sequence length="266" mass="29260">MLSNQLPTIGIVGGMGPRAGNALFERVICNTRASTDQQHLPVVVMSFPSEITDRTAFLKGITAENPAYAIVKIIQKLAITGAGVVGIACNTSHSALIYDIIEEELFKRKVDVKLLHMPNETCLFIKSNYPEVKRVGLMATNGTYETGLYQQILKGMGYDVVLPDLRFQNNVIHRMIYHETWGLKASHSVVTDQVYKLFDEALSFFKARDTDAIILGCTELSLLVKDNTMRGMQLIDSTDCLARALVNAVTTNTVTINAAGLASEIF</sequence>
<dbReference type="Pfam" id="PF01177">
    <property type="entry name" value="Asp_Glu_race"/>
    <property type="match status" value="1"/>
</dbReference>
<protein>
    <submittedName>
        <fullName evidence="3">Aspartate/glutamate racemase family protein</fullName>
    </submittedName>
</protein>
<organism evidence="3 4">
    <name type="scientific">Mucilaginibacter rubeus</name>
    <dbReference type="NCBI Taxonomy" id="2027860"/>
    <lineage>
        <taxon>Bacteria</taxon>
        <taxon>Pseudomonadati</taxon>
        <taxon>Bacteroidota</taxon>
        <taxon>Sphingobacteriia</taxon>
        <taxon>Sphingobacteriales</taxon>
        <taxon>Sphingobacteriaceae</taxon>
        <taxon>Mucilaginibacter</taxon>
    </lineage>
</organism>
<name>A0A5C1I2S8_9SPHI</name>
<keyword evidence="4" id="KW-1185">Reference proteome</keyword>